<organism evidence="1 2">
    <name type="scientific">Pistacia integerrima</name>
    <dbReference type="NCBI Taxonomy" id="434235"/>
    <lineage>
        <taxon>Eukaryota</taxon>
        <taxon>Viridiplantae</taxon>
        <taxon>Streptophyta</taxon>
        <taxon>Embryophyta</taxon>
        <taxon>Tracheophyta</taxon>
        <taxon>Spermatophyta</taxon>
        <taxon>Magnoliopsida</taxon>
        <taxon>eudicotyledons</taxon>
        <taxon>Gunneridae</taxon>
        <taxon>Pentapetalae</taxon>
        <taxon>rosids</taxon>
        <taxon>malvids</taxon>
        <taxon>Sapindales</taxon>
        <taxon>Anacardiaceae</taxon>
        <taxon>Pistacia</taxon>
    </lineage>
</organism>
<dbReference type="Proteomes" id="UP001163603">
    <property type="component" value="Chromosome 7"/>
</dbReference>
<proteinExistence type="predicted"/>
<comment type="caution">
    <text evidence="1">The sequence shown here is derived from an EMBL/GenBank/DDBJ whole genome shotgun (WGS) entry which is preliminary data.</text>
</comment>
<sequence length="184" mass="20433">MKLTFYFIAAQIVDFKLENMRTCSQFTLVIMGVVTGEIEVASVLPPAKMFKASVLDADQLFPKIMSQAIKSAELIEGDGGAGSIRKVNLVEDDSYMKQKVDALDKENFVHCYTIFEGDMLANKFEKISYETKWVSSPDGGSIFKSTVKFYTLPGFDVPAENLINKAKEKTAVMVKAVEAYLQAN</sequence>
<name>A0ACC0YGG7_9ROSI</name>
<accession>A0ACC0YGG7</accession>
<protein>
    <submittedName>
        <fullName evidence="1">Uncharacterized protein</fullName>
    </submittedName>
</protein>
<gene>
    <name evidence="1" type="ORF">Pint_24424</name>
</gene>
<reference evidence="2" key="1">
    <citation type="journal article" date="2023" name="G3 (Bethesda)">
        <title>Genome assembly and association tests identify interacting loci associated with vigor, precocity, and sex in interspecific pistachio rootstocks.</title>
        <authorList>
            <person name="Palmer W."/>
            <person name="Jacygrad E."/>
            <person name="Sagayaradj S."/>
            <person name="Cavanaugh K."/>
            <person name="Han R."/>
            <person name="Bertier L."/>
            <person name="Beede B."/>
            <person name="Kafkas S."/>
            <person name="Golino D."/>
            <person name="Preece J."/>
            <person name="Michelmore R."/>
        </authorList>
    </citation>
    <scope>NUCLEOTIDE SEQUENCE [LARGE SCALE GENOMIC DNA]</scope>
</reference>
<dbReference type="EMBL" id="CM047742">
    <property type="protein sequence ID" value="KAJ0034962.1"/>
    <property type="molecule type" value="Genomic_DNA"/>
</dbReference>
<evidence type="ECO:0000313" key="1">
    <source>
        <dbReference type="EMBL" id="KAJ0034962.1"/>
    </source>
</evidence>
<evidence type="ECO:0000313" key="2">
    <source>
        <dbReference type="Proteomes" id="UP001163603"/>
    </source>
</evidence>
<keyword evidence="2" id="KW-1185">Reference proteome</keyword>